<name>A0A016T2I2_9BILA</name>
<keyword evidence="2" id="KW-1185">Reference proteome</keyword>
<evidence type="ECO:0000313" key="1">
    <source>
        <dbReference type="EMBL" id="EYB96789.1"/>
    </source>
</evidence>
<evidence type="ECO:0000313" key="2">
    <source>
        <dbReference type="Proteomes" id="UP000024635"/>
    </source>
</evidence>
<protein>
    <submittedName>
        <fullName evidence="1">Uncharacterized protein</fullName>
    </submittedName>
</protein>
<accession>A0A016T2I2</accession>
<organism evidence="1 2">
    <name type="scientific">Ancylostoma ceylanicum</name>
    <dbReference type="NCBI Taxonomy" id="53326"/>
    <lineage>
        <taxon>Eukaryota</taxon>
        <taxon>Metazoa</taxon>
        <taxon>Ecdysozoa</taxon>
        <taxon>Nematoda</taxon>
        <taxon>Chromadorea</taxon>
        <taxon>Rhabditida</taxon>
        <taxon>Rhabditina</taxon>
        <taxon>Rhabditomorpha</taxon>
        <taxon>Strongyloidea</taxon>
        <taxon>Ancylostomatidae</taxon>
        <taxon>Ancylostomatinae</taxon>
        <taxon>Ancylostoma</taxon>
    </lineage>
</organism>
<dbReference type="Proteomes" id="UP000024635">
    <property type="component" value="Unassembled WGS sequence"/>
</dbReference>
<dbReference type="EMBL" id="JARK01001483">
    <property type="protein sequence ID" value="EYB96789.1"/>
    <property type="molecule type" value="Genomic_DNA"/>
</dbReference>
<reference evidence="2" key="1">
    <citation type="journal article" date="2015" name="Nat. Genet.">
        <title>The genome and transcriptome of the zoonotic hookworm Ancylostoma ceylanicum identify infection-specific gene families.</title>
        <authorList>
            <person name="Schwarz E.M."/>
            <person name="Hu Y."/>
            <person name="Antoshechkin I."/>
            <person name="Miller M.M."/>
            <person name="Sternberg P.W."/>
            <person name="Aroian R.V."/>
        </authorList>
    </citation>
    <scope>NUCLEOTIDE SEQUENCE</scope>
    <source>
        <strain evidence="2">HY135</strain>
    </source>
</reference>
<dbReference type="AlphaFoldDB" id="A0A016T2I2"/>
<proteinExistence type="predicted"/>
<gene>
    <name evidence="1" type="primary">Acey_s0147.g2608</name>
    <name evidence="1" type="ORF">Y032_0147g2608</name>
</gene>
<sequence length="116" mass="12687">MNLLLECHVTRDVIVDSLTIFYPDCTLSDCSVIVGIAQSCAVLLLEQRRLRYSLGYPDSILAPSLTSPRNREGALPQSGPATLPGSFRVLTGSDMILSGRRIRGGLRPVRRHVIPV</sequence>
<comment type="caution">
    <text evidence="1">The sequence shown here is derived from an EMBL/GenBank/DDBJ whole genome shotgun (WGS) entry which is preliminary data.</text>
</comment>